<dbReference type="GO" id="GO:0003676">
    <property type="term" value="F:nucleic acid binding"/>
    <property type="evidence" value="ECO:0007669"/>
    <property type="project" value="InterPro"/>
</dbReference>
<evidence type="ECO:0000313" key="2">
    <source>
        <dbReference type="EMBL" id="CAK1580671.1"/>
    </source>
</evidence>
<evidence type="ECO:0000259" key="1">
    <source>
        <dbReference type="Pfam" id="PF13358"/>
    </source>
</evidence>
<comment type="caution">
    <text evidence="2">The sequence shown here is derived from an EMBL/GenBank/DDBJ whole genome shotgun (WGS) entry which is preliminary data.</text>
</comment>
<dbReference type="AlphaFoldDB" id="A0AAV1KC41"/>
<accession>A0AAV1KC41</accession>
<dbReference type="EMBL" id="CAVLGL010000013">
    <property type="protein sequence ID" value="CAK1580671.1"/>
    <property type="molecule type" value="Genomic_DNA"/>
</dbReference>
<sequence length="106" mass="12538">MPVTWIFQHDNDPKHMANSVKYFLSEQRISVLNWPTNSLDLNPIENLWYIVKKKVSNKRNTSQNELYEAFIEAWNSIPLEKCMKLIESMPRRCSAVIENKGYATKY</sequence>
<dbReference type="Proteomes" id="UP001314205">
    <property type="component" value="Unassembled WGS sequence"/>
</dbReference>
<dbReference type="InterPro" id="IPR038717">
    <property type="entry name" value="Tc1-like_DDE_dom"/>
</dbReference>
<organism evidence="2 3">
    <name type="scientific">Parnassius mnemosyne</name>
    <name type="common">clouded apollo</name>
    <dbReference type="NCBI Taxonomy" id="213953"/>
    <lineage>
        <taxon>Eukaryota</taxon>
        <taxon>Metazoa</taxon>
        <taxon>Ecdysozoa</taxon>
        <taxon>Arthropoda</taxon>
        <taxon>Hexapoda</taxon>
        <taxon>Insecta</taxon>
        <taxon>Pterygota</taxon>
        <taxon>Neoptera</taxon>
        <taxon>Endopterygota</taxon>
        <taxon>Lepidoptera</taxon>
        <taxon>Glossata</taxon>
        <taxon>Ditrysia</taxon>
        <taxon>Papilionoidea</taxon>
        <taxon>Papilionidae</taxon>
        <taxon>Parnassiinae</taxon>
        <taxon>Parnassini</taxon>
        <taxon>Parnassius</taxon>
        <taxon>Driopa</taxon>
    </lineage>
</organism>
<proteinExistence type="predicted"/>
<dbReference type="Pfam" id="PF13358">
    <property type="entry name" value="DDE_3"/>
    <property type="match status" value="1"/>
</dbReference>
<dbReference type="InterPro" id="IPR036397">
    <property type="entry name" value="RNaseH_sf"/>
</dbReference>
<protein>
    <recommendedName>
        <fullName evidence="1">Tc1-like transposase DDE domain-containing protein</fullName>
    </recommendedName>
</protein>
<feature type="domain" description="Tc1-like transposase DDE" evidence="1">
    <location>
        <begin position="6"/>
        <end position="63"/>
    </location>
</feature>
<keyword evidence="3" id="KW-1185">Reference proteome</keyword>
<evidence type="ECO:0000313" key="3">
    <source>
        <dbReference type="Proteomes" id="UP001314205"/>
    </source>
</evidence>
<name>A0AAV1KC41_9NEOP</name>
<reference evidence="2 3" key="1">
    <citation type="submission" date="2023-11" db="EMBL/GenBank/DDBJ databases">
        <authorList>
            <person name="Hedman E."/>
            <person name="Englund M."/>
            <person name="Stromberg M."/>
            <person name="Nyberg Akerstrom W."/>
            <person name="Nylinder S."/>
            <person name="Jareborg N."/>
            <person name="Kallberg Y."/>
            <person name="Kronander E."/>
        </authorList>
    </citation>
    <scope>NUCLEOTIDE SEQUENCE [LARGE SCALE GENOMIC DNA]</scope>
</reference>
<dbReference type="Gene3D" id="3.30.420.10">
    <property type="entry name" value="Ribonuclease H-like superfamily/Ribonuclease H"/>
    <property type="match status" value="1"/>
</dbReference>
<gene>
    <name evidence="2" type="ORF">PARMNEM_LOCUS2436</name>
</gene>